<keyword evidence="2" id="KW-1185">Reference proteome</keyword>
<proteinExistence type="predicted"/>
<dbReference type="Proteomes" id="UP001224926">
    <property type="component" value="Chromosome"/>
</dbReference>
<dbReference type="AlphaFoldDB" id="A0AAF0PEM3"/>
<reference evidence="1 2" key="1">
    <citation type="submission" date="2022-07" db="EMBL/GenBank/DDBJ databases">
        <title>Two temperate virus in Haloterrigena jeotgali A29.</title>
        <authorList>
            <person name="Deng X."/>
        </authorList>
    </citation>
    <scope>NUCLEOTIDE SEQUENCE [LARGE SCALE GENOMIC DNA]</scope>
    <source>
        <strain evidence="1 2">A29</strain>
    </source>
</reference>
<sequence length="42" mass="4458">MTDVTQYLKNHPRLIGALFTILLLLGQTGNVAATNASTFVGP</sequence>
<name>A0AAF0PEM3_9EURY</name>
<evidence type="ECO:0000313" key="2">
    <source>
        <dbReference type="Proteomes" id="UP001224926"/>
    </source>
</evidence>
<dbReference type="GeneID" id="80368115"/>
<protein>
    <submittedName>
        <fullName evidence="1">Uncharacterized protein</fullName>
    </submittedName>
</protein>
<organism evidence="1 2">
    <name type="scientific">Natrinema thermotolerans</name>
    <dbReference type="NCBI Taxonomy" id="121872"/>
    <lineage>
        <taxon>Archaea</taxon>
        <taxon>Methanobacteriati</taxon>
        <taxon>Methanobacteriota</taxon>
        <taxon>Stenosarchaea group</taxon>
        <taxon>Halobacteria</taxon>
        <taxon>Halobacteriales</taxon>
        <taxon>Natrialbaceae</taxon>
        <taxon>Natrinema</taxon>
    </lineage>
</organism>
<dbReference type="EMBL" id="CP101873">
    <property type="protein sequence ID" value="WMT09745.1"/>
    <property type="molecule type" value="Genomic_DNA"/>
</dbReference>
<evidence type="ECO:0000313" key="1">
    <source>
        <dbReference type="EMBL" id="WMT09745.1"/>
    </source>
</evidence>
<dbReference type="InterPro" id="IPR055926">
    <property type="entry name" value="DUF7503"/>
</dbReference>
<dbReference type="Pfam" id="PF24335">
    <property type="entry name" value="DUF7503"/>
    <property type="match status" value="1"/>
</dbReference>
<dbReference type="RefSeq" id="WP_006182851.1">
    <property type="nucleotide sequence ID" value="NZ_CP101873.1"/>
</dbReference>
<accession>A0AAF0PEM3</accession>
<gene>
    <name evidence="1" type="ORF">NP511_08960</name>
</gene>